<evidence type="ECO:0008006" key="3">
    <source>
        <dbReference type="Google" id="ProtNLM"/>
    </source>
</evidence>
<dbReference type="InterPro" id="IPR040521">
    <property type="entry name" value="KDZ"/>
</dbReference>
<organism evidence="1 2">
    <name type="scientific">Armillaria ostoyae</name>
    <name type="common">Armillaria root rot fungus</name>
    <dbReference type="NCBI Taxonomy" id="47428"/>
    <lineage>
        <taxon>Eukaryota</taxon>
        <taxon>Fungi</taxon>
        <taxon>Dikarya</taxon>
        <taxon>Basidiomycota</taxon>
        <taxon>Agaricomycotina</taxon>
        <taxon>Agaricomycetes</taxon>
        <taxon>Agaricomycetidae</taxon>
        <taxon>Agaricales</taxon>
        <taxon>Marasmiineae</taxon>
        <taxon>Physalacriaceae</taxon>
        <taxon>Armillaria</taxon>
    </lineage>
</organism>
<dbReference type="AlphaFoldDB" id="A0A284QTB3"/>
<gene>
    <name evidence="1" type="ORF">ARMOST_02951</name>
</gene>
<sequence length="641" mass="74682">MDSAYNEYIKKVVATSDEKSTCSQFNAVEMQNKMKFKGCMITGVIAVECGQHCIFIAMVDLHKGEWFANTDFCLAWALTQYTNETSLKVAKYFRRIILTYDIACQYHVKLKERFKKCFLQISDIVDIINCLVPKMHLDGHIDNCKYHFSLNFFRGSGRTHGEGIEQSWAESKQSGRSMRQMNHGHRHNKLNDYHNFWNWVKVQKMTESLFINILKGREQLTQSVDYFLGLCIMRGKECVDLWKEESTEPIWNHEMKQWESPYRLNVRKLPTQAEVFMSLLEEEHAIEQKSMDACKRNPAIHCVDTGIKLQTKQQGEILAEEIKIAHHSLSAEIQRYHKTQLQHMPNLGDIIAARKEDDQEEKENVEVENKVLFLPSDLAQSEIEIGGLKKFADIEYKLREGQVNEAIMMLSNSIIHCMLLNDTRRWHSRGITMNLRSLKYVNRIAKKKNGYAAAYRQAHIALLQLSDTEVLEDFPKLESSDLYAKNAAGARGLGKGSVTDSWIWTYGRLKGMSDADKNDFRQAKEVKILEEEFRHFIWACDKMSQVWKDMSEEHSSPVSGYRVYAMEKSTMYWMMEQRARKAFAECGGGWPERDEDLSSYIEGRRLTTDVDWEAVERENREDEEKKNKLIEDTFRSFEEAV</sequence>
<dbReference type="OrthoDB" id="3008188at2759"/>
<accession>A0A284QTB3</accession>
<dbReference type="OMA" id="NEGHRRD"/>
<dbReference type="PANTHER" id="PTHR33104:SF2">
    <property type="entry name" value="CXC3 LIKE CYSTEINE CLUSTER DOMAIN-CONTAINING PROTEIN"/>
    <property type="match status" value="1"/>
</dbReference>
<evidence type="ECO:0000313" key="1">
    <source>
        <dbReference type="EMBL" id="SJK99643.1"/>
    </source>
</evidence>
<protein>
    <recommendedName>
        <fullName evidence="3">CxC2-like cysteine cluster KDZ transposase-associated domain-containing protein</fullName>
    </recommendedName>
</protein>
<dbReference type="PANTHER" id="PTHR33104">
    <property type="entry name" value="SI:DKEY-29D5.2"/>
    <property type="match status" value="1"/>
</dbReference>
<dbReference type="EMBL" id="FUEG01000002">
    <property type="protein sequence ID" value="SJK99643.1"/>
    <property type="molecule type" value="Genomic_DNA"/>
</dbReference>
<dbReference type="Proteomes" id="UP000219338">
    <property type="component" value="Unassembled WGS sequence"/>
</dbReference>
<evidence type="ECO:0000313" key="2">
    <source>
        <dbReference type="Proteomes" id="UP000219338"/>
    </source>
</evidence>
<reference evidence="2" key="1">
    <citation type="journal article" date="2017" name="Nat. Ecol. Evol.">
        <title>Genome expansion and lineage-specific genetic innovations in the forest pathogenic fungi Armillaria.</title>
        <authorList>
            <person name="Sipos G."/>
            <person name="Prasanna A.N."/>
            <person name="Walter M.C."/>
            <person name="O'Connor E."/>
            <person name="Balint B."/>
            <person name="Krizsan K."/>
            <person name="Kiss B."/>
            <person name="Hess J."/>
            <person name="Varga T."/>
            <person name="Slot J."/>
            <person name="Riley R."/>
            <person name="Boka B."/>
            <person name="Rigling D."/>
            <person name="Barry K."/>
            <person name="Lee J."/>
            <person name="Mihaltcheva S."/>
            <person name="LaButti K."/>
            <person name="Lipzen A."/>
            <person name="Waldron R."/>
            <person name="Moloney N.M."/>
            <person name="Sperisen C."/>
            <person name="Kredics L."/>
            <person name="Vagvoelgyi C."/>
            <person name="Patrignani A."/>
            <person name="Fitzpatrick D."/>
            <person name="Nagy I."/>
            <person name="Doyle S."/>
            <person name="Anderson J.B."/>
            <person name="Grigoriev I.V."/>
            <person name="Gueldener U."/>
            <person name="Muensterkoetter M."/>
            <person name="Nagy L.G."/>
        </authorList>
    </citation>
    <scope>NUCLEOTIDE SEQUENCE [LARGE SCALE GENOMIC DNA]</scope>
    <source>
        <strain evidence="2">C18/9</strain>
    </source>
</reference>
<name>A0A284QTB3_ARMOS</name>
<dbReference type="Pfam" id="PF18758">
    <property type="entry name" value="KDZ"/>
    <property type="match status" value="1"/>
</dbReference>
<keyword evidence="2" id="KW-1185">Reference proteome</keyword>
<proteinExistence type="predicted"/>